<accession>A0A8J3FMD7</accession>
<protein>
    <submittedName>
        <fullName evidence="1">Uncharacterized protein</fullName>
    </submittedName>
</protein>
<gene>
    <name evidence="1" type="ORF">GCM10012284_02950</name>
</gene>
<keyword evidence="2" id="KW-1185">Reference proteome</keyword>
<reference evidence="1" key="2">
    <citation type="submission" date="2020-09" db="EMBL/GenBank/DDBJ databases">
        <authorList>
            <person name="Sun Q."/>
            <person name="Zhou Y."/>
        </authorList>
    </citation>
    <scope>NUCLEOTIDE SEQUENCE</scope>
    <source>
        <strain evidence="1">CGMCC 4.7299</strain>
    </source>
</reference>
<dbReference type="Proteomes" id="UP000656042">
    <property type="component" value="Unassembled WGS sequence"/>
</dbReference>
<reference evidence="1" key="1">
    <citation type="journal article" date="2014" name="Int. J. Syst. Evol. Microbiol.">
        <title>Complete genome sequence of Corynebacterium casei LMG S-19264T (=DSM 44701T), isolated from a smear-ripened cheese.</title>
        <authorList>
            <consortium name="US DOE Joint Genome Institute (JGI-PGF)"/>
            <person name="Walter F."/>
            <person name="Albersmeier A."/>
            <person name="Kalinowski J."/>
            <person name="Ruckert C."/>
        </authorList>
    </citation>
    <scope>NUCLEOTIDE SEQUENCE</scope>
    <source>
        <strain evidence="1">CGMCC 4.7299</strain>
    </source>
</reference>
<proteinExistence type="predicted"/>
<dbReference type="SUPFAM" id="SSF55154">
    <property type="entry name" value="CYTH-like phosphatases"/>
    <property type="match status" value="1"/>
</dbReference>
<comment type="caution">
    <text evidence="1">The sequence shown here is derived from an EMBL/GenBank/DDBJ whole genome shotgun (WGS) entry which is preliminary data.</text>
</comment>
<dbReference type="EMBL" id="BMMX01000001">
    <property type="protein sequence ID" value="GGK72559.1"/>
    <property type="molecule type" value="Genomic_DNA"/>
</dbReference>
<name>A0A8J3FMD7_9ACTN</name>
<dbReference type="InterPro" id="IPR033469">
    <property type="entry name" value="CYTH-like_dom_sf"/>
</dbReference>
<sequence>MTRRATMQNGGIPRVVSGVEHEYKWLVTHPTVPGFDSGPHGIVRRVGMPADFCLAPQVTTVQSAVYLDTADALLAAEGISLAVVVNYGPNRHIRWLVMKETLLWAQGRRDALEIADRIDGVALSEALTTWSAQPLIRLGRRFGGPLSLHAFGAATQRRTQARAVSEFGTLGMSVDETTIRDTHNRAVSVDRWLEVETNQSELRCLRGLTEWADLISAALGSSPFEESKPERIARLARAGHAA</sequence>
<evidence type="ECO:0000313" key="2">
    <source>
        <dbReference type="Proteomes" id="UP000656042"/>
    </source>
</evidence>
<evidence type="ECO:0000313" key="1">
    <source>
        <dbReference type="EMBL" id="GGK72559.1"/>
    </source>
</evidence>
<dbReference type="AlphaFoldDB" id="A0A8J3FMD7"/>
<organism evidence="1 2">
    <name type="scientific">Mangrovihabitans endophyticus</name>
    <dbReference type="NCBI Taxonomy" id="1751298"/>
    <lineage>
        <taxon>Bacteria</taxon>
        <taxon>Bacillati</taxon>
        <taxon>Actinomycetota</taxon>
        <taxon>Actinomycetes</taxon>
        <taxon>Micromonosporales</taxon>
        <taxon>Micromonosporaceae</taxon>
        <taxon>Mangrovihabitans</taxon>
    </lineage>
</organism>